<dbReference type="OrthoDB" id="2972485at2"/>
<gene>
    <name evidence="2" type="ORF">SAMN05421781_2026</name>
</gene>
<keyword evidence="3" id="KW-1185">Reference proteome</keyword>
<proteinExistence type="predicted"/>
<protein>
    <submittedName>
        <fullName evidence="2">Uncharacterized protein</fullName>
    </submittedName>
</protein>
<dbReference type="Proteomes" id="UP000199488">
    <property type="component" value="Unassembled WGS sequence"/>
</dbReference>
<accession>A0A1H2VDM9</accession>
<name>A0A1H2VDM9_9BACI</name>
<dbReference type="AlphaFoldDB" id="A0A1H2VDM9"/>
<dbReference type="EMBL" id="FNNC01000004">
    <property type="protein sequence ID" value="SDW66024.1"/>
    <property type="molecule type" value="Genomic_DNA"/>
</dbReference>
<feature type="coiled-coil region" evidence="1">
    <location>
        <begin position="4"/>
        <end position="38"/>
    </location>
</feature>
<organism evidence="2 3">
    <name type="scientific">Marinococcus luteus</name>
    <dbReference type="NCBI Taxonomy" id="1122204"/>
    <lineage>
        <taxon>Bacteria</taxon>
        <taxon>Bacillati</taxon>
        <taxon>Bacillota</taxon>
        <taxon>Bacilli</taxon>
        <taxon>Bacillales</taxon>
        <taxon>Bacillaceae</taxon>
        <taxon>Marinococcus</taxon>
    </lineage>
</organism>
<keyword evidence="1" id="KW-0175">Coiled coil</keyword>
<evidence type="ECO:0000313" key="3">
    <source>
        <dbReference type="Proteomes" id="UP000199488"/>
    </source>
</evidence>
<reference evidence="2 3" key="1">
    <citation type="submission" date="2016-10" db="EMBL/GenBank/DDBJ databases">
        <authorList>
            <person name="de Groot N.N."/>
        </authorList>
    </citation>
    <scope>NUCLEOTIDE SEQUENCE [LARGE SCALE GENOMIC DNA]</scope>
    <source>
        <strain evidence="2 3">DSM 23126</strain>
    </source>
</reference>
<evidence type="ECO:0000256" key="1">
    <source>
        <dbReference type="SAM" id="Coils"/>
    </source>
</evidence>
<evidence type="ECO:0000313" key="2">
    <source>
        <dbReference type="EMBL" id="SDW66024.1"/>
    </source>
</evidence>
<sequence length="92" mass="11067">MTVREEKQKQLRELLKESEQLQHSINQLARELANETRVLQVHLYKEQKDQLEDITRYFDEVNMEADQTRPEAILTMALNHFHSHLMHVKNND</sequence>
<dbReference type="RefSeq" id="WP_091614531.1">
    <property type="nucleotide sequence ID" value="NZ_FNNC01000004.1"/>
</dbReference>
<dbReference type="STRING" id="1122204.SAMN05421781_2026"/>